<keyword evidence="18 19" id="KW-0472">Membrane</keyword>
<dbReference type="EMBL" id="JWYV01000018">
    <property type="protein sequence ID" value="KKC98566.1"/>
    <property type="molecule type" value="Genomic_DNA"/>
</dbReference>
<dbReference type="GO" id="GO:0009055">
    <property type="term" value="F:electron transfer activity"/>
    <property type="evidence" value="ECO:0007669"/>
    <property type="project" value="InterPro"/>
</dbReference>
<dbReference type="NCBIfam" id="TIGR00782">
    <property type="entry name" value="ccoP"/>
    <property type="match status" value="1"/>
</dbReference>
<dbReference type="InterPro" id="IPR036909">
    <property type="entry name" value="Cyt_c-like_dom_sf"/>
</dbReference>
<dbReference type="PROSITE" id="PS51007">
    <property type="entry name" value="CYTC"/>
    <property type="match status" value="2"/>
</dbReference>
<keyword evidence="16 19" id="KW-0408">Iron</keyword>
<dbReference type="InterPro" id="IPR050597">
    <property type="entry name" value="Cytochrome_c_Oxidase_Subunit"/>
</dbReference>
<keyword evidence="13 19" id="KW-0249">Electron transport</keyword>
<keyword evidence="9 22" id="KW-0812">Transmembrane</keyword>
<feature type="binding site" description="covalent" evidence="21">
    <location>
        <position position="253"/>
    </location>
    <ligand>
        <name>heme c</name>
        <dbReference type="ChEBI" id="CHEBI:61717"/>
        <label>2</label>
    </ligand>
</feature>
<evidence type="ECO:0000256" key="6">
    <source>
        <dbReference type="ARBA" id="ARBA00022519"/>
    </source>
</evidence>
<accession>A0A0F5V9Z7</accession>
<feature type="domain" description="Cytochrome c" evidence="23">
    <location>
        <begin position="155"/>
        <end position="234"/>
    </location>
</feature>
<dbReference type="InterPro" id="IPR008168">
    <property type="entry name" value="Cyt_C_IC"/>
</dbReference>
<keyword evidence="8 19" id="KW-0679">Respiratory chain</keyword>
<keyword evidence="12 19" id="KW-0375">Hydrogen ion transport</keyword>
<evidence type="ECO:0000256" key="7">
    <source>
        <dbReference type="ARBA" id="ARBA00022617"/>
    </source>
</evidence>
<feature type="binding site" description="covalent" evidence="21">
    <location>
        <position position="256"/>
    </location>
    <ligand>
        <name>heme c</name>
        <dbReference type="ChEBI" id="CHEBI:61717"/>
        <label>2</label>
    </ligand>
</feature>
<keyword evidence="17 19" id="KW-0406">Ion transport</keyword>
<evidence type="ECO:0000256" key="10">
    <source>
        <dbReference type="ARBA" id="ARBA00022723"/>
    </source>
</evidence>
<keyword evidence="15 19" id="KW-0560">Oxidoreductase</keyword>
<reference evidence="24 25" key="1">
    <citation type="submission" date="2014-12" db="EMBL/GenBank/DDBJ databases">
        <title>Mercury Reductase activity and rhizosphere competence traits in the genome of root associated Photobacterium halotolerans MELD1.</title>
        <authorList>
            <person name="Mathew D.C."/>
            <person name="Huang C.-C."/>
        </authorList>
    </citation>
    <scope>NUCLEOTIDE SEQUENCE [LARGE SCALE GENOMIC DNA]</scope>
    <source>
        <strain evidence="24 25">MELD1</strain>
    </source>
</reference>
<dbReference type="PANTHER" id="PTHR33751">
    <property type="entry name" value="CBB3-TYPE CYTOCHROME C OXIDASE SUBUNIT FIXP"/>
    <property type="match status" value="1"/>
</dbReference>
<proteinExistence type="inferred from homology"/>
<name>A0A0F5V9Z7_9GAMM</name>
<feature type="domain" description="Cytochrome c" evidence="23">
    <location>
        <begin position="241"/>
        <end position="321"/>
    </location>
</feature>
<dbReference type="PRINTS" id="PR00605">
    <property type="entry name" value="CYTCHROMECIC"/>
</dbReference>
<sequence length="325" mass="35706">MSTFWSVWIIVITLGTLAAVAAVLAWCSKDKMGVEEGEDMGHEYDGIREINNPLPKWWSYMFWGTIVFSLVYLALYPGLGNFKGILGWQSSDQTVRTIAESKASIVNAQQSKELDQYAKELGDAEQAYGELFKALAYDESGNILRPIEEIAADQDARRVGQRLFLQNCAQCHGSDARGQQGFPNLTDNDWLYGGEPETIKTTLMHGRKGAMPAWIDTLGEDGVQEVTSYALSLSGRKVNAKEAAAGKQRFVVCAACHGTDGKGNPAFGAPDLTDNIWLYGGSRRAVVDTITHGRQGVMPAWDNILGEEKIQLISAYVWGLSNNEQ</sequence>
<feature type="binding site" description="covalent" evidence="21">
    <location>
        <position position="171"/>
    </location>
    <ligand>
        <name>heme c</name>
        <dbReference type="ChEBI" id="CHEBI:61717"/>
        <label>1</label>
    </ligand>
</feature>
<dbReference type="Gene3D" id="1.10.760.10">
    <property type="entry name" value="Cytochrome c-like domain"/>
    <property type="match status" value="2"/>
</dbReference>
<keyword evidence="10 19" id="KW-0479">Metal-binding</keyword>
<evidence type="ECO:0000256" key="1">
    <source>
        <dbReference type="ARBA" id="ARBA00004533"/>
    </source>
</evidence>
<evidence type="ECO:0000256" key="19">
    <source>
        <dbReference type="PIRNR" id="PIRNR000006"/>
    </source>
</evidence>
<dbReference type="Proteomes" id="UP000033633">
    <property type="component" value="Unassembled WGS sequence"/>
</dbReference>
<dbReference type="RefSeq" id="WP_046221919.1">
    <property type="nucleotide sequence ID" value="NZ_JWYV01000018.1"/>
</dbReference>
<dbReference type="STRING" id="265726.KY46_17555"/>
<evidence type="ECO:0000256" key="9">
    <source>
        <dbReference type="ARBA" id="ARBA00022692"/>
    </source>
</evidence>
<dbReference type="InterPro" id="IPR032858">
    <property type="entry name" value="CcoP_N"/>
</dbReference>
<feature type="binding site" description="covalent" evidence="21">
    <location>
        <position position="168"/>
    </location>
    <ligand>
        <name>heme c</name>
        <dbReference type="ChEBI" id="CHEBI:61717"/>
        <label>1</label>
    </ligand>
</feature>
<feature type="transmembrane region" description="Helical" evidence="22">
    <location>
        <begin position="6"/>
        <end position="27"/>
    </location>
</feature>
<evidence type="ECO:0000256" key="12">
    <source>
        <dbReference type="ARBA" id="ARBA00022781"/>
    </source>
</evidence>
<evidence type="ECO:0000256" key="13">
    <source>
        <dbReference type="ARBA" id="ARBA00022982"/>
    </source>
</evidence>
<dbReference type="Pfam" id="PF13442">
    <property type="entry name" value="Cytochrome_CBB3"/>
    <property type="match status" value="2"/>
</dbReference>
<dbReference type="GO" id="GO:0016491">
    <property type="term" value="F:oxidoreductase activity"/>
    <property type="evidence" value="ECO:0007669"/>
    <property type="project" value="UniProtKB-KW"/>
</dbReference>
<evidence type="ECO:0000256" key="4">
    <source>
        <dbReference type="ARBA" id="ARBA00022448"/>
    </source>
</evidence>
<dbReference type="OrthoDB" id="9811281at2"/>
<comment type="cofactor">
    <cofactor evidence="19 21">
        <name>heme c</name>
        <dbReference type="ChEBI" id="CHEBI:61717"/>
    </cofactor>
    <text evidence="19 21">Binds 2 heme C groups per subunit.</text>
</comment>
<keyword evidence="14 22" id="KW-1133">Transmembrane helix</keyword>
<dbReference type="InterPro" id="IPR009056">
    <property type="entry name" value="Cyt_c-like_dom"/>
</dbReference>
<evidence type="ECO:0000256" key="17">
    <source>
        <dbReference type="ARBA" id="ARBA00023065"/>
    </source>
</evidence>
<keyword evidence="7 19" id="KW-0349">Heme</keyword>
<dbReference type="GO" id="GO:0006119">
    <property type="term" value="P:oxidative phosphorylation"/>
    <property type="evidence" value="ECO:0007669"/>
    <property type="project" value="UniProtKB-UniPathway"/>
</dbReference>
<dbReference type="GO" id="GO:0020037">
    <property type="term" value="F:heme binding"/>
    <property type="evidence" value="ECO:0007669"/>
    <property type="project" value="InterPro"/>
</dbReference>
<dbReference type="GO" id="GO:0005506">
    <property type="term" value="F:iron ion binding"/>
    <property type="evidence" value="ECO:0007669"/>
    <property type="project" value="InterPro"/>
</dbReference>
<feature type="binding site" description="axial binding residue" evidence="20">
    <location>
        <position position="257"/>
    </location>
    <ligand>
        <name>heme c</name>
        <dbReference type="ChEBI" id="CHEBI:61717"/>
        <label>2</label>
    </ligand>
    <ligandPart>
        <name>Fe</name>
        <dbReference type="ChEBI" id="CHEBI:18248"/>
    </ligandPart>
</feature>
<comment type="function">
    <text evidence="19">C-type cytochrome. Part of the cbb3-type cytochrome c oxidase complex.</text>
</comment>
<comment type="subunit">
    <text evidence="19">Component of the cbb3-type cytochrome c oxidase.</text>
</comment>
<evidence type="ECO:0000313" key="25">
    <source>
        <dbReference type="Proteomes" id="UP000033633"/>
    </source>
</evidence>
<dbReference type="InterPro" id="IPR038414">
    <property type="entry name" value="CcoP_N_sf"/>
</dbReference>
<dbReference type="PANTHER" id="PTHR33751:SF1">
    <property type="entry name" value="CBB3-TYPE CYTOCHROME C OXIDASE SUBUNIT FIXP"/>
    <property type="match status" value="1"/>
</dbReference>
<dbReference type="Gene3D" id="6.10.280.130">
    <property type="match status" value="1"/>
</dbReference>
<keyword evidence="5 19" id="KW-1003">Cell membrane</keyword>
<evidence type="ECO:0000256" key="11">
    <source>
        <dbReference type="ARBA" id="ARBA00022737"/>
    </source>
</evidence>
<keyword evidence="11" id="KW-0677">Repeat</keyword>
<feature type="binding site" description="axial binding residue" evidence="20">
    <location>
        <position position="298"/>
    </location>
    <ligand>
        <name>heme c</name>
        <dbReference type="ChEBI" id="CHEBI:61717"/>
        <label>1</label>
    </ligand>
    <ligandPart>
        <name>Fe</name>
        <dbReference type="ChEBI" id="CHEBI:18248"/>
    </ligandPart>
</feature>
<keyword evidence="4 19" id="KW-0813">Transport</keyword>
<feature type="transmembrane region" description="Helical" evidence="22">
    <location>
        <begin position="57"/>
        <end position="76"/>
    </location>
</feature>
<organism evidence="24 25">
    <name type="scientific">Photobacterium halotolerans</name>
    <dbReference type="NCBI Taxonomy" id="265726"/>
    <lineage>
        <taxon>Bacteria</taxon>
        <taxon>Pseudomonadati</taxon>
        <taxon>Pseudomonadota</taxon>
        <taxon>Gammaproteobacteria</taxon>
        <taxon>Vibrionales</taxon>
        <taxon>Vibrionaceae</taxon>
        <taxon>Photobacterium</taxon>
    </lineage>
</organism>
<comment type="caution">
    <text evidence="24">The sequence shown here is derived from an EMBL/GenBank/DDBJ whole genome shotgun (WGS) entry which is preliminary data.</text>
</comment>
<evidence type="ECO:0000259" key="23">
    <source>
        <dbReference type="PROSITE" id="PS51007"/>
    </source>
</evidence>
<dbReference type="AlphaFoldDB" id="A0A0F5V9Z7"/>
<feature type="binding site" description="axial binding residue" evidence="20">
    <location>
        <position position="172"/>
    </location>
    <ligand>
        <name>heme c</name>
        <dbReference type="ChEBI" id="CHEBI:61717"/>
        <label>1</label>
    </ligand>
    <ligandPart>
        <name>Fe</name>
        <dbReference type="ChEBI" id="CHEBI:18248"/>
    </ligandPart>
</feature>
<comment type="similarity">
    <text evidence="3 19">Belongs to the CcoP / FixP family.</text>
</comment>
<gene>
    <name evidence="24" type="ORF">KY46_17555</name>
</gene>
<keyword evidence="6 19" id="KW-0997">Cell inner membrane</keyword>
<evidence type="ECO:0000256" key="21">
    <source>
        <dbReference type="PIRSR" id="PIRSR000006-2"/>
    </source>
</evidence>
<dbReference type="PIRSF" id="PIRSF000006">
    <property type="entry name" value="Cbb3-Cox_fixP"/>
    <property type="match status" value="1"/>
</dbReference>
<feature type="binding site" description="axial binding residue" evidence="20">
    <location>
        <position position="211"/>
    </location>
    <ligand>
        <name>heme c</name>
        <dbReference type="ChEBI" id="CHEBI:61717"/>
        <label>2</label>
    </ligand>
    <ligandPart>
        <name>Fe</name>
        <dbReference type="ChEBI" id="CHEBI:18248"/>
    </ligandPart>
</feature>
<protein>
    <recommendedName>
        <fullName evidence="19">Cbb3-type cytochrome c oxidase subunit</fullName>
    </recommendedName>
</protein>
<comment type="subcellular location">
    <subcellularLocation>
        <location evidence="1 19">Cell inner membrane</location>
    </subcellularLocation>
</comment>
<evidence type="ECO:0000256" key="5">
    <source>
        <dbReference type="ARBA" id="ARBA00022475"/>
    </source>
</evidence>
<dbReference type="Pfam" id="PF14715">
    <property type="entry name" value="FixP_N"/>
    <property type="match status" value="1"/>
</dbReference>
<evidence type="ECO:0000256" key="3">
    <source>
        <dbReference type="ARBA" id="ARBA00006113"/>
    </source>
</evidence>
<evidence type="ECO:0000313" key="24">
    <source>
        <dbReference type="EMBL" id="KKC98566.1"/>
    </source>
</evidence>
<evidence type="ECO:0000256" key="18">
    <source>
        <dbReference type="ARBA" id="ARBA00023136"/>
    </source>
</evidence>
<dbReference type="InterPro" id="IPR004678">
    <property type="entry name" value="Cyt_c_oxidase_cbb3_su3"/>
</dbReference>
<keyword evidence="25" id="KW-1185">Reference proteome</keyword>
<evidence type="ECO:0000256" key="14">
    <source>
        <dbReference type="ARBA" id="ARBA00022989"/>
    </source>
</evidence>
<comment type="pathway">
    <text evidence="2 19">Energy metabolism; oxidative phosphorylation.</text>
</comment>
<dbReference type="UniPathway" id="UPA00705"/>
<dbReference type="PATRIC" id="fig|265726.11.peg.1790"/>
<dbReference type="GO" id="GO:1902600">
    <property type="term" value="P:proton transmembrane transport"/>
    <property type="evidence" value="ECO:0007669"/>
    <property type="project" value="UniProtKB-KW"/>
</dbReference>
<evidence type="ECO:0000256" key="8">
    <source>
        <dbReference type="ARBA" id="ARBA00022660"/>
    </source>
</evidence>
<dbReference type="GO" id="GO:0005886">
    <property type="term" value="C:plasma membrane"/>
    <property type="evidence" value="ECO:0007669"/>
    <property type="project" value="UniProtKB-SubCell"/>
</dbReference>
<evidence type="ECO:0000256" key="22">
    <source>
        <dbReference type="SAM" id="Phobius"/>
    </source>
</evidence>
<evidence type="ECO:0000256" key="2">
    <source>
        <dbReference type="ARBA" id="ARBA00004673"/>
    </source>
</evidence>
<evidence type="ECO:0000256" key="20">
    <source>
        <dbReference type="PIRSR" id="PIRSR000006-1"/>
    </source>
</evidence>
<evidence type="ECO:0000256" key="15">
    <source>
        <dbReference type="ARBA" id="ARBA00023002"/>
    </source>
</evidence>
<evidence type="ECO:0000256" key="16">
    <source>
        <dbReference type="ARBA" id="ARBA00023004"/>
    </source>
</evidence>
<dbReference type="SUPFAM" id="SSF46626">
    <property type="entry name" value="Cytochrome c"/>
    <property type="match status" value="2"/>
</dbReference>